<evidence type="ECO:0000313" key="2">
    <source>
        <dbReference type="Proteomes" id="UP000308600"/>
    </source>
</evidence>
<sequence>MDINTRPGNQLTPIPTTDPRFPPEIEYEIFLTAFYACKLLKSQTMLLRVAKRVSEWLVPLFYNVVIIRQHGIRSKLPPLATLKKYGHHIHHLFVMVTDSHGTLPFSHSDLLSSCPNVSNLALWSGTFPTINMLDLPIRKVALTSLSILRNLLERSDPKLVGWCSNITHIAMADSITEYDRRLLGYFPALRYLLVPDFDTGVQEALRRCPQLRVVILLQGHVSWEDDRTQVIQEDRNASRDIRVVRVDCLFRGDWTRGTKGLPDMWDLAEKEVERRRGAANA</sequence>
<dbReference type="EMBL" id="ML208476">
    <property type="protein sequence ID" value="TFK64393.1"/>
    <property type="molecule type" value="Genomic_DNA"/>
</dbReference>
<dbReference type="Proteomes" id="UP000308600">
    <property type="component" value="Unassembled WGS sequence"/>
</dbReference>
<name>A0ACD3AFE9_9AGAR</name>
<gene>
    <name evidence="1" type="ORF">BDN72DRAFT_963238</name>
</gene>
<accession>A0ACD3AFE9</accession>
<evidence type="ECO:0000313" key="1">
    <source>
        <dbReference type="EMBL" id="TFK64393.1"/>
    </source>
</evidence>
<reference evidence="1 2" key="1">
    <citation type="journal article" date="2019" name="Nat. Ecol. Evol.">
        <title>Megaphylogeny resolves global patterns of mushroom evolution.</title>
        <authorList>
            <person name="Varga T."/>
            <person name="Krizsan K."/>
            <person name="Foldi C."/>
            <person name="Dima B."/>
            <person name="Sanchez-Garcia M."/>
            <person name="Sanchez-Ramirez S."/>
            <person name="Szollosi G.J."/>
            <person name="Szarkandi J.G."/>
            <person name="Papp V."/>
            <person name="Albert L."/>
            <person name="Andreopoulos W."/>
            <person name="Angelini C."/>
            <person name="Antonin V."/>
            <person name="Barry K.W."/>
            <person name="Bougher N.L."/>
            <person name="Buchanan P."/>
            <person name="Buyck B."/>
            <person name="Bense V."/>
            <person name="Catcheside P."/>
            <person name="Chovatia M."/>
            <person name="Cooper J."/>
            <person name="Damon W."/>
            <person name="Desjardin D."/>
            <person name="Finy P."/>
            <person name="Geml J."/>
            <person name="Haridas S."/>
            <person name="Hughes K."/>
            <person name="Justo A."/>
            <person name="Karasinski D."/>
            <person name="Kautmanova I."/>
            <person name="Kiss B."/>
            <person name="Kocsube S."/>
            <person name="Kotiranta H."/>
            <person name="LaButti K.M."/>
            <person name="Lechner B.E."/>
            <person name="Liimatainen K."/>
            <person name="Lipzen A."/>
            <person name="Lukacs Z."/>
            <person name="Mihaltcheva S."/>
            <person name="Morgado L.N."/>
            <person name="Niskanen T."/>
            <person name="Noordeloos M.E."/>
            <person name="Ohm R.A."/>
            <person name="Ortiz-Santana B."/>
            <person name="Ovrebo C."/>
            <person name="Racz N."/>
            <person name="Riley R."/>
            <person name="Savchenko A."/>
            <person name="Shiryaev A."/>
            <person name="Soop K."/>
            <person name="Spirin V."/>
            <person name="Szebenyi C."/>
            <person name="Tomsovsky M."/>
            <person name="Tulloss R.E."/>
            <person name="Uehling J."/>
            <person name="Grigoriev I.V."/>
            <person name="Vagvolgyi C."/>
            <person name="Papp T."/>
            <person name="Martin F.M."/>
            <person name="Miettinen O."/>
            <person name="Hibbett D.S."/>
            <person name="Nagy L.G."/>
        </authorList>
    </citation>
    <scope>NUCLEOTIDE SEQUENCE [LARGE SCALE GENOMIC DNA]</scope>
    <source>
        <strain evidence="1 2">NL-1719</strain>
    </source>
</reference>
<proteinExistence type="predicted"/>
<protein>
    <submittedName>
        <fullName evidence="1">Uncharacterized protein</fullName>
    </submittedName>
</protein>
<keyword evidence="2" id="KW-1185">Reference proteome</keyword>
<organism evidence="1 2">
    <name type="scientific">Pluteus cervinus</name>
    <dbReference type="NCBI Taxonomy" id="181527"/>
    <lineage>
        <taxon>Eukaryota</taxon>
        <taxon>Fungi</taxon>
        <taxon>Dikarya</taxon>
        <taxon>Basidiomycota</taxon>
        <taxon>Agaricomycotina</taxon>
        <taxon>Agaricomycetes</taxon>
        <taxon>Agaricomycetidae</taxon>
        <taxon>Agaricales</taxon>
        <taxon>Pluteineae</taxon>
        <taxon>Pluteaceae</taxon>
        <taxon>Pluteus</taxon>
    </lineage>
</organism>